<dbReference type="EMBL" id="BMXR01000004">
    <property type="protein sequence ID" value="GGX52742.1"/>
    <property type="molecule type" value="Genomic_DNA"/>
</dbReference>
<name>A0A918K706_9GAMM</name>
<accession>A0A918K706</accession>
<comment type="caution">
    <text evidence="1">The sequence shown here is derived from an EMBL/GenBank/DDBJ whole genome shotgun (WGS) entry which is preliminary data.</text>
</comment>
<organism evidence="1 2">
    <name type="scientific">Saccharospirillum salsuginis</name>
    <dbReference type="NCBI Taxonomy" id="418750"/>
    <lineage>
        <taxon>Bacteria</taxon>
        <taxon>Pseudomonadati</taxon>
        <taxon>Pseudomonadota</taxon>
        <taxon>Gammaproteobacteria</taxon>
        <taxon>Oceanospirillales</taxon>
        <taxon>Saccharospirillaceae</taxon>
        <taxon>Saccharospirillum</taxon>
    </lineage>
</organism>
<protein>
    <submittedName>
        <fullName evidence="1">Uncharacterized protein</fullName>
    </submittedName>
</protein>
<gene>
    <name evidence="1" type="ORF">GCM10007392_20190</name>
</gene>
<keyword evidence="2" id="KW-1185">Reference proteome</keyword>
<sequence>MDINRADREHAAKVVNFFWGRGTATPETVNESVIRVAVDALDQANVCSDSMDLVPRPAGIVRPDPKWAMKQIRKVAQRINEGNTSVYHICKVRIESVYKTEIRMALEGLI</sequence>
<proteinExistence type="predicted"/>
<evidence type="ECO:0000313" key="1">
    <source>
        <dbReference type="EMBL" id="GGX52742.1"/>
    </source>
</evidence>
<dbReference type="AlphaFoldDB" id="A0A918K706"/>
<reference evidence="1" key="2">
    <citation type="submission" date="2020-09" db="EMBL/GenBank/DDBJ databases">
        <authorList>
            <person name="Sun Q."/>
            <person name="Kim S."/>
        </authorList>
    </citation>
    <scope>NUCLEOTIDE SEQUENCE</scope>
    <source>
        <strain evidence="1">KCTC 22169</strain>
    </source>
</reference>
<reference evidence="1" key="1">
    <citation type="journal article" date="2014" name="Int. J. Syst. Evol. Microbiol.">
        <title>Complete genome sequence of Corynebacterium casei LMG S-19264T (=DSM 44701T), isolated from a smear-ripened cheese.</title>
        <authorList>
            <consortium name="US DOE Joint Genome Institute (JGI-PGF)"/>
            <person name="Walter F."/>
            <person name="Albersmeier A."/>
            <person name="Kalinowski J."/>
            <person name="Ruckert C."/>
        </authorList>
    </citation>
    <scope>NUCLEOTIDE SEQUENCE</scope>
    <source>
        <strain evidence="1">KCTC 22169</strain>
    </source>
</reference>
<evidence type="ECO:0000313" key="2">
    <source>
        <dbReference type="Proteomes" id="UP000626148"/>
    </source>
</evidence>
<dbReference type="Proteomes" id="UP000626148">
    <property type="component" value="Unassembled WGS sequence"/>
</dbReference>